<dbReference type="InterPro" id="IPR014729">
    <property type="entry name" value="Rossmann-like_a/b/a_fold"/>
</dbReference>
<evidence type="ECO:0000256" key="7">
    <source>
        <dbReference type="ARBA" id="ARBA00033999"/>
    </source>
</evidence>
<comment type="catalytic activity">
    <reaction evidence="7">
        <text>cyclobutadipyrimidine (in DNA) = 2 pyrimidine residues (in DNA).</text>
        <dbReference type="EC" id="4.1.99.3"/>
    </reaction>
</comment>
<dbReference type="InterPro" id="IPR018394">
    <property type="entry name" value="DNA_photolyase_1_CS_C"/>
</dbReference>
<evidence type="ECO:0000256" key="4">
    <source>
        <dbReference type="ARBA" id="ARBA00022630"/>
    </source>
</evidence>
<comment type="caution">
    <text evidence="12">The sequence shown here is derived from an EMBL/GenBank/DDBJ whole genome shotgun (WGS) entry which is preliminary data.</text>
</comment>
<dbReference type="GO" id="GO:0009416">
    <property type="term" value="P:response to light stimulus"/>
    <property type="evidence" value="ECO:0007669"/>
    <property type="project" value="TreeGrafter"/>
</dbReference>
<dbReference type="PROSITE" id="PS00691">
    <property type="entry name" value="DNA_PHOTOLYASES_1_2"/>
    <property type="match status" value="1"/>
</dbReference>
<proteinExistence type="inferred from homology"/>
<dbReference type="InterPro" id="IPR005101">
    <property type="entry name" value="Cryptochr/Photolyase_FAD-bd"/>
</dbReference>
<dbReference type="PROSITE" id="PS51645">
    <property type="entry name" value="PHR_CRY_ALPHA_BETA"/>
    <property type="match status" value="1"/>
</dbReference>
<evidence type="ECO:0000256" key="9">
    <source>
        <dbReference type="PIRSR" id="PIRSR602081-2"/>
    </source>
</evidence>
<keyword evidence="13" id="KW-1185">Reference proteome</keyword>
<dbReference type="SUPFAM" id="SSF52425">
    <property type="entry name" value="Cryptochrome/photolyase, N-terminal domain"/>
    <property type="match status" value="1"/>
</dbReference>
<comment type="cofactor">
    <cofactor evidence="8">
        <name>FAD</name>
        <dbReference type="ChEBI" id="CHEBI:57692"/>
    </cofactor>
    <text evidence="8">Binds 1 FAD per subunit.</text>
</comment>
<gene>
    <name evidence="12" type="ORF">AtDm6_1693</name>
</gene>
<feature type="binding site" evidence="8">
    <location>
        <begin position="381"/>
        <end position="383"/>
    </location>
    <ligand>
        <name>FAD</name>
        <dbReference type="ChEBI" id="CHEBI:57692"/>
    </ligand>
</feature>
<feature type="site" description="Electron transfer via tryptophanyl radical" evidence="9">
    <location>
        <position position="391"/>
    </location>
</feature>
<protein>
    <recommendedName>
        <fullName evidence="3">Deoxyribodipyrimidine photo-lyase</fullName>
        <ecNumber evidence="2">4.1.99.3</ecNumber>
    </recommendedName>
</protein>
<sequence>MSAEKPRPSVSPVLVLFRDDFRLADHPALSGACATGQPVLCAFVHDPETTRGDAIGWWLAKARTALENALSEQGGTLHPLSGNTPDSVAAFVKAAGIESVFWNRRYDPTGKAQDTALKAHLEQQGVSVHSSAARLLHEPWTIRTGAGTPYRVFTAWWKAARAMGEPGRCLPAPQHIPFAALPKAAQALTAHAVPSVPPLPEGADAAEADWPCTEADAQEVLATFVDDNLAHYIQEHDRPDKDTTSRLSPYLRAGLLSARQVWHAVRAAATTPALAENAEKFLSELGWRDFAWMQLFYEPDLAWRNLRPEFDHMPWQKSPALLAAWQQGQTGYPLVDAGMRQLYATGWMHNRVRMVVASFLTKHLLTDWREGEQWFQARLVDADPAQNAMNWQWCAGTGIDASPWFRIFNPVGQSEKFDPTGAYIRTWVPELRQMPDKLIHTPWKADATLCRQIGFTPGKSYPNPIVDLKLARGIALECWKNLPARKESGG</sequence>
<dbReference type="GO" id="GO:0003677">
    <property type="term" value="F:DNA binding"/>
    <property type="evidence" value="ECO:0007669"/>
    <property type="project" value="TreeGrafter"/>
</dbReference>
<dbReference type="PATRIC" id="fig|104102.7.peg.1673"/>
<keyword evidence="4 8" id="KW-0285">Flavoprotein</keyword>
<dbReference type="EC" id="4.1.99.3" evidence="2"/>
<dbReference type="PANTHER" id="PTHR11455">
    <property type="entry name" value="CRYPTOCHROME"/>
    <property type="match status" value="1"/>
</dbReference>
<evidence type="ECO:0000256" key="5">
    <source>
        <dbReference type="ARBA" id="ARBA00022827"/>
    </source>
</evidence>
<dbReference type="GO" id="GO:0000719">
    <property type="term" value="P:photoreactive repair"/>
    <property type="evidence" value="ECO:0007669"/>
    <property type="project" value="UniProtKB-ARBA"/>
</dbReference>
<dbReference type="PRINTS" id="PR00147">
    <property type="entry name" value="DNAPHOTLYASE"/>
</dbReference>
<evidence type="ECO:0000259" key="11">
    <source>
        <dbReference type="PROSITE" id="PS51645"/>
    </source>
</evidence>
<keyword evidence="12" id="KW-0456">Lyase</keyword>
<dbReference type="SUPFAM" id="SSF48173">
    <property type="entry name" value="Cryptochrome/photolyase FAD-binding domain"/>
    <property type="match status" value="1"/>
</dbReference>
<comment type="similarity">
    <text evidence="10">Belongs to the DNA photolyase family.</text>
</comment>
<evidence type="ECO:0000313" key="13">
    <source>
        <dbReference type="Proteomes" id="UP000029448"/>
    </source>
</evidence>
<dbReference type="RefSeq" id="WP_035379873.1">
    <property type="nucleotide sequence ID" value="NZ_JACAOJ010000007.1"/>
</dbReference>
<dbReference type="Gene3D" id="1.10.579.10">
    <property type="entry name" value="DNA Cyclobutane Dipyrimidine Photolyase, subunit A, domain 3"/>
    <property type="match status" value="1"/>
</dbReference>
<evidence type="ECO:0000256" key="10">
    <source>
        <dbReference type="RuleBase" id="RU004182"/>
    </source>
</evidence>
<dbReference type="InterPro" id="IPR006050">
    <property type="entry name" value="DNA_photolyase_N"/>
</dbReference>
<dbReference type="Gene3D" id="1.25.40.80">
    <property type="match status" value="1"/>
</dbReference>
<evidence type="ECO:0000256" key="8">
    <source>
        <dbReference type="PIRSR" id="PIRSR602081-1"/>
    </source>
</evidence>
<name>A0A095B2W2_9PROT</name>
<dbReference type="Proteomes" id="UP000029448">
    <property type="component" value="Unassembled WGS sequence"/>
</dbReference>
<evidence type="ECO:0000256" key="3">
    <source>
        <dbReference type="ARBA" id="ARBA00014046"/>
    </source>
</evidence>
<dbReference type="GeneID" id="89477613"/>
<feature type="binding site" evidence="8">
    <location>
        <position position="232"/>
    </location>
    <ligand>
        <name>FAD</name>
        <dbReference type="ChEBI" id="CHEBI:57692"/>
    </ligand>
</feature>
<dbReference type="PROSITE" id="PS00394">
    <property type="entry name" value="DNA_PHOTOLYASES_1_1"/>
    <property type="match status" value="1"/>
</dbReference>
<feature type="domain" description="Photolyase/cryptochrome alpha/beta" evidence="11">
    <location>
        <begin position="11"/>
        <end position="136"/>
    </location>
</feature>
<dbReference type="GO" id="GO:0003904">
    <property type="term" value="F:deoxyribodipyrimidine photo-lyase activity"/>
    <property type="evidence" value="ECO:0007669"/>
    <property type="project" value="UniProtKB-EC"/>
</dbReference>
<dbReference type="EMBL" id="JOKM01000062">
    <property type="protein sequence ID" value="KGB23258.1"/>
    <property type="molecule type" value="Genomic_DNA"/>
</dbReference>
<keyword evidence="5 8" id="KW-0274">FAD</keyword>
<feature type="binding site" evidence="8">
    <location>
        <position position="281"/>
    </location>
    <ligand>
        <name>FAD</name>
        <dbReference type="ChEBI" id="CHEBI:57692"/>
    </ligand>
</feature>
<dbReference type="AlphaFoldDB" id="A0A095B2W2"/>
<dbReference type="Gene3D" id="3.40.50.620">
    <property type="entry name" value="HUPs"/>
    <property type="match status" value="1"/>
</dbReference>
<keyword evidence="6 10" id="KW-0157">Chromophore</keyword>
<dbReference type="STRING" id="104102.AtDm6_1693"/>
<dbReference type="GO" id="GO:0071949">
    <property type="term" value="F:FAD binding"/>
    <property type="evidence" value="ECO:0007669"/>
    <property type="project" value="TreeGrafter"/>
</dbReference>
<accession>A0A095B2W2</accession>
<comment type="cofactor">
    <cofactor evidence="1">
        <name>(6R)-5,10-methylene-5,6,7,8-tetrahydrofolate</name>
        <dbReference type="ChEBI" id="CHEBI:15636"/>
    </cofactor>
</comment>
<evidence type="ECO:0000256" key="6">
    <source>
        <dbReference type="ARBA" id="ARBA00022991"/>
    </source>
</evidence>
<evidence type="ECO:0000256" key="2">
    <source>
        <dbReference type="ARBA" id="ARBA00013149"/>
    </source>
</evidence>
<feature type="binding site" evidence="8">
    <location>
        <begin position="244"/>
        <end position="248"/>
    </location>
    <ligand>
        <name>FAD</name>
        <dbReference type="ChEBI" id="CHEBI:57692"/>
    </ligand>
</feature>
<dbReference type="PANTHER" id="PTHR11455:SF9">
    <property type="entry name" value="CRYPTOCHROME CIRCADIAN CLOCK 5 ISOFORM X1"/>
    <property type="match status" value="1"/>
</dbReference>
<reference evidence="12 13" key="1">
    <citation type="submission" date="2014-06" db="EMBL/GenBank/DDBJ databases">
        <title>Functional and comparative genomic analyses of the Drosophila gut microbiota identify candidate symbiosis factors.</title>
        <authorList>
            <person name="Newell P.D."/>
            <person name="Chaston J.M."/>
            <person name="Douglas A.E."/>
        </authorList>
    </citation>
    <scope>NUCLEOTIDE SEQUENCE [LARGE SCALE GENOMIC DNA]</scope>
    <source>
        <strain evidence="12 13">DmCS_006</strain>
    </source>
</reference>
<dbReference type="InterPro" id="IPR002081">
    <property type="entry name" value="Cryptochrome/DNA_photolyase_1"/>
</dbReference>
<feature type="site" description="Electron transfer via tryptophanyl radical" evidence="9">
    <location>
        <position position="315"/>
    </location>
</feature>
<dbReference type="Pfam" id="PF00875">
    <property type="entry name" value="DNA_photolyase"/>
    <property type="match status" value="1"/>
</dbReference>
<dbReference type="InterPro" id="IPR036134">
    <property type="entry name" value="Crypto/Photolyase_FAD-like_sf"/>
</dbReference>
<feature type="site" description="Electron transfer via tryptophanyl radical" evidence="9">
    <location>
        <position position="368"/>
    </location>
</feature>
<evidence type="ECO:0000256" key="1">
    <source>
        <dbReference type="ARBA" id="ARBA00001932"/>
    </source>
</evidence>
<dbReference type="FunFam" id="1.10.579.10:FF:000003">
    <property type="entry name" value="Deoxyribodipyrimidine photo-lyase"/>
    <property type="match status" value="1"/>
</dbReference>
<organism evidence="12 13">
    <name type="scientific">Acetobacter tropicalis</name>
    <dbReference type="NCBI Taxonomy" id="104102"/>
    <lineage>
        <taxon>Bacteria</taxon>
        <taxon>Pseudomonadati</taxon>
        <taxon>Pseudomonadota</taxon>
        <taxon>Alphaproteobacteria</taxon>
        <taxon>Acetobacterales</taxon>
        <taxon>Acetobacteraceae</taxon>
        <taxon>Acetobacter</taxon>
    </lineage>
</organism>
<dbReference type="InterPro" id="IPR036155">
    <property type="entry name" value="Crypto/Photolyase_N_sf"/>
</dbReference>
<dbReference type="Pfam" id="PF03441">
    <property type="entry name" value="FAD_binding_7"/>
    <property type="match status" value="1"/>
</dbReference>
<evidence type="ECO:0000313" key="12">
    <source>
        <dbReference type="EMBL" id="KGB23258.1"/>
    </source>
</evidence>